<accession>A0AAQ3L6Q5</accession>
<keyword evidence="2" id="KW-1185">Reference proteome</keyword>
<protein>
    <submittedName>
        <fullName evidence="1">Uncharacterized protein</fullName>
    </submittedName>
</protein>
<dbReference type="Gene3D" id="2.30.30.700">
    <property type="entry name" value="SLA1 homology domain 1"/>
    <property type="match status" value="1"/>
</dbReference>
<dbReference type="KEGG" id="puo:RZN69_13775"/>
<dbReference type="RefSeq" id="WP_317831674.1">
    <property type="nucleotide sequence ID" value="NZ_CP136920.1"/>
</dbReference>
<name>A0AAQ3L6Q5_9BACT</name>
<proteinExistence type="predicted"/>
<dbReference type="AlphaFoldDB" id="A0AAQ3L6Q5"/>
<dbReference type="EMBL" id="CP136920">
    <property type="protein sequence ID" value="WOO39687.1"/>
    <property type="molecule type" value="Genomic_DNA"/>
</dbReference>
<evidence type="ECO:0000313" key="2">
    <source>
        <dbReference type="Proteomes" id="UP001304300"/>
    </source>
</evidence>
<reference evidence="1 2" key="1">
    <citation type="submission" date="2023-10" db="EMBL/GenBank/DDBJ databases">
        <title>Rubellicoccus peritrichatus gen. nov., sp. nov., isolated from an algae of coral reef tank.</title>
        <authorList>
            <person name="Luo J."/>
        </authorList>
    </citation>
    <scope>NUCLEOTIDE SEQUENCE [LARGE SCALE GENOMIC DNA]</scope>
    <source>
        <strain evidence="1 2">CR14</strain>
    </source>
</reference>
<gene>
    <name evidence="1" type="ORF">RZN69_13775</name>
</gene>
<dbReference type="Proteomes" id="UP001304300">
    <property type="component" value="Chromosome"/>
</dbReference>
<organism evidence="1 2">
    <name type="scientific">Rubellicoccus peritrichatus</name>
    <dbReference type="NCBI Taxonomy" id="3080537"/>
    <lineage>
        <taxon>Bacteria</taxon>
        <taxon>Pseudomonadati</taxon>
        <taxon>Verrucomicrobiota</taxon>
        <taxon>Opitutia</taxon>
        <taxon>Puniceicoccales</taxon>
        <taxon>Cerasicoccaceae</taxon>
        <taxon>Rubellicoccus</taxon>
    </lineage>
</organism>
<sequence>MKPSYAITILLLAFVCICRGQDYREFTNNDGRSTQAKIVKVEDGKVTIQIPNVSKHYTYPIDYFVEADQSYINKWLTDISVRLELTDNFEVYVGVKKDLNKSGSQYWRYKSENITPTVKFTNKEFEKDFRNVKGVLAIIAVDFTNNRNYAVLDVQEFEFEHLPRKETQEWEGERTTSFWMDDDDAYDDSFGFRYKGYSITLKNHNGEEVYRRATRKIWEKPYDKLKNLKERYSYDENLRNAEGEIPERSSYY</sequence>
<evidence type="ECO:0000313" key="1">
    <source>
        <dbReference type="EMBL" id="WOO39687.1"/>
    </source>
</evidence>